<dbReference type="InterPro" id="IPR027417">
    <property type="entry name" value="P-loop_NTPase"/>
</dbReference>
<organism evidence="2 3">
    <name type="scientific">Plantactinospora siamensis</name>
    <dbReference type="NCBI Taxonomy" id="555372"/>
    <lineage>
        <taxon>Bacteria</taxon>
        <taxon>Bacillati</taxon>
        <taxon>Actinomycetota</taxon>
        <taxon>Actinomycetes</taxon>
        <taxon>Micromonosporales</taxon>
        <taxon>Micromonosporaceae</taxon>
        <taxon>Plantactinospora</taxon>
    </lineage>
</organism>
<dbReference type="SUPFAM" id="SSF52540">
    <property type="entry name" value="P-loop containing nucleoside triphosphate hydrolases"/>
    <property type="match status" value="1"/>
</dbReference>
<dbReference type="RefSeq" id="WP_377340955.1">
    <property type="nucleotide sequence ID" value="NZ_JBHLUE010000016.1"/>
</dbReference>
<sequence>MPDTLSYADAVRLLGGKGNRWVDLIDKITGGALLSAAIPVPGLAGLVDAKVGLVRLGRDLLREVSERRSGLSRYDRTRRLEAAHAVIAVTAYFEALAEAELPIPLAELDLTRAEQLSLGGARPADPLSVLQAFFDVPAPVPGPHLPYPAVRRELAGYYADLGHRFMALVIDLTVGDRAAGVPSAPELWRLELNRVAMAAQDRHRELLARLAADFPEVAFWIGLDEHEATRGEVRELATGLVELRAALDRISSRTPPDDRRGALATAYADELTRPIAQSGDVPAGLRLPTLGGAYVSPLFRLAELGADARPADDGWWADRPVRDDLADFLTGQLTAPGAVHAPLLVLGQPGSGKSVLTKILAAQLPAADFLVVRVVLRDVPAAAGLQEQLEQAVRDATGERLDWPALSRSAGGALPVVLLDGFDELLQATGVSQSDYLTRVAEFQRRELALGRPVAVLVTSRTSVADRARPPAGAVAVRLEPFDGARVRRWLQTWNAVNAGAPGFRPVDPDTILVHRDLAEQPLLLLMLALYDAGGGDLRSAGDLRQGELYERLLRDFGRREIEKHRAGLLGRDLDRAVEEELRRLSVVAFAMFNRRAQWVTEAELEADLAALPFGGAAVVARDDRRTPLRAAEIVLGRFFFVHRSQATRDADRPTAYEFLHATFGEYLVARLSWLVVDNLVDRESASTLSFAGTPVDDDLLQALLSYAVLTGRAPIVGFLAERLAGLDETRRAGWTELLVRLFRAVHHTAAPRRYDGYAPLRLPVPARYAAYSANLLVLAVCAAGEIGGRQLYPDADDLVQEWHAQALLWRSQLDAEGWSSLVDTLTLDRRWDGDRREIMLRIGDRPAPPAPVDTHWTYNLGPDLRQTTQRRWSYNNVGQEQQVLRRKANFECGASTDVVQHALEPLAEALPGGLHVMVGREGEPLHSITHLALALWSTPPQDRVALYRRCVRAVVLLDDLGSSRDVVTFLRLVLDQLSIDTKVSPQAAVEILDLLSREVLTPELFELSEPLLRCCLAFLDVELRRADMLADLVEEIIEDKQHARHLWTTELALEARVRLFELGFRALLIAPDDVDRLTTLHRQRRPDLLERIKPLIRSAGSTPDPAT</sequence>
<dbReference type="InterPro" id="IPR054567">
    <property type="entry name" value="NNH7"/>
</dbReference>
<proteinExistence type="predicted"/>
<dbReference type="SMART" id="SM00382">
    <property type="entry name" value="AAA"/>
    <property type="match status" value="1"/>
</dbReference>
<dbReference type="EMBL" id="JBHLUE010000016">
    <property type="protein sequence ID" value="MFC0566353.1"/>
    <property type="molecule type" value="Genomic_DNA"/>
</dbReference>
<accession>A0ABV6P002</accession>
<feature type="domain" description="AAA+ ATPase" evidence="1">
    <location>
        <begin position="339"/>
        <end position="483"/>
    </location>
</feature>
<dbReference type="Gene3D" id="3.40.50.300">
    <property type="entry name" value="P-loop containing nucleotide triphosphate hydrolases"/>
    <property type="match status" value="1"/>
</dbReference>
<dbReference type="Pfam" id="PF22738">
    <property type="entry name" value="NNH7"/>
    <property type="match status" value="1"/>
</dbReference>
<protein>
    <submittedName>
        <fullName evidence="2">NACHT domain-containing protein</fullName>
    </submittedName>
</protein>
<evidence type="ECO:0000313" key="3">
    <source>
        <dbReference type="Proteomes" id="UP001589894"/>
    </source>
</evidence>
<keyword evidence="3" id="KW-1185">Reference proteome</keyword>
<gene>
    <name evidence="2" type="ORF">ACFFHU_19710</name>
</gene>
<dbReference type="InterPro" id="IPR003593">
    <property type="entry name" value="AAA+_ATPase"/>
</dbReference>
<evidence type="ECO:0000313" key="2">
    <source>
        <dbReference type="EMBL" id="MFC0566353.1"/>
    </source>
</evidence>
<dbReference type="Proteomes" id="UP001589894">
    <property type="component" value="Unassembled WGS sequence"/>
</dbReference>
<name>A0ABV6P002_9ACTN</name>
<comment type="caution">
    <text evidence="2">The sequence shown here is derived from an EMBL/GenBank/DDBJ whole genome shotgun (WGS) entry which is preliminary data.</text>
</comment>
<reference evidence="2 3" key="1">
    <citation type="submission" date="2024-09" db="EMBL/GenBank/DDBJ databases">
        <authorList>
            <person name="Sun Q."/>
            <person name="Mori K."/>
        </authorList>
    </citation>
    <scope>NUCLEOTIDE SEQUENCE [LARGE SCALE GENOMIC DNA]</scope>
    <source>
        <strain evidence="2 3">TBRC 2205</strain>
    </source>
</reference>
<evidence type="ECO:0000259" key="1">
    <source>
        <dbReference type="SMART" id="SM00382"/>
    </source>
</evidence>